<evidence type="ECO:0000256" key="1">
    <source>
        <dbReference type="ARBA" id="ARBA00009809"/>
    </source>
</evidence>
<dbReference type="Gene3D" id="3.20.20.80">
    <property type="entry name" value="Glycosidases"/>
    <property type="match status" value="1"/>
</dbReference>
<sequence length="118" mass="13876">MPRSFEIDYLHNRFLKDGAPYRYVSGSLHYFRVLARDWPDRLWKLRMAGLTAVQTVIEWSTHEPRQGVYHFTGNADLEAFIRTAQRLGLDVILRIGPYICAERDMVSTNTKELIKEFK</sequence>
<dbReference type="Pfam" id="PF01301">
    <property type="entry name" value="Glyco_hydro_35"/>
    <property type="match status" value="1"/>
</dbReference>
<keyword evidence="4" id="KW-1185">Reference proteome</keyword>
<evidence type="ECO:0000313" key="3">
    <source>
        <dbReference type="EMBL" id="KAG0715976.1"/>
    </source>
</evidence>
<comment type="similarity">
    <text evidence="1">Belongs to the glycosyl hydrolase 35 family.</text>
</comment>
<dbReference type="GO" id="GO:0005975">
    <property type="term" value="P:carbohydrate metabolic process"/>
    <property type="evidence" value="ECO:0007669"/>
    <property type="project" value="InterPro"/>
</dbReference>
<dbReference type="SUPFAM" id="SSF51445">
    <property type="entry name" value="(Trans)glycosidases"/>
    <property type="match status" value="1"/>
</dbReference>
<feature type="domain" description="Glycoside hydrolase 35 catalytic" evidence="2">
    <location>
        <begin position="14"/>
        <end position="105"/>
    </location>
</feature>
<organism evidence="3 4">
    <name type="scientific">Chionoecetes opilio</name>
    <name type="common">Atlantic snow crab</name>
    <name type="synonym">Cancer opilio</name>
    <dbReference type="NCBI Taxonomy" id="41210"/>
    <lineage>
        <taxon>Eukaryota</taxon>
        <taxon>Metazoa</taxon>
        <taxon>Ecdysozoa</taxon>
        <taxon>Arthropoda</taxon>
        <taxon>Crustacea</taxon>
        <taxon>Multicrustacea</taxon>
        <taxon>Malacostraca</taxon>
        <taxon>Eumalacostraca</taxon>
        <taxon>Eucarida</taxon>
        <taxon>Decapoda</taxon>
        <taxon>Pleocyemata</taxon>
        <taxon>Brachyura</taxon>
        <taxon>Eubrachyura</taxon>
        <taxon>Majoidea</taxon>
        <taxon>Majidae</taxon>
        <taxon>Chionoecetes</taxon>
    </lineage>
</organism>
<protein>
    <submittedName>
        <fullName evidence="3">Beta-galactosidase</fullName>
    </submittedName>
</protein>
<dbReference type="InterPro" id="IPR001944">
    <property type="entry name" value="Glycoside_Hdrlase_35"/>
</dbReference>
<evidence type="ECO:0000313" key="4">
    <source>
        <dbReference type="Proteomes" id="UP000770661"/>
    </source>
</evidence>
<accession>A0A8J4Y3A1</accession>
<evidence type="ECO:0000259" key="2">
    <source>
        <dbReference type="Pfam" id="PF01301"/>
    </source>
</evidence>
<comment type="caution">
    <text evidence="3">The sequence shown here is derived from an EMBL/GenBank/DDBJ whole genome shotgun (WGS) entry which is preliminary data.</text>
</comment>
<dbReference type="InterPro" id="IPR017853">
    <property type="entry name" value="GH"/>
</dbReference>
<name>A0A8J4Y3A1_CHIOP</name>
<dbReference type="PRINTS" id="PR00742">
    <property type="entry name" value="GLHYDRLASE35"/>
</dbReference>
<dbReference type="GO" id="GO:0004553">
    <property type="term" value="F:hydrolase activity, hydrolyzing O-glycosyl compounds"/>
    <property type="evidence" value="ECO:0007669"/>
    <property type="project" value="InterPro"/>
</dbReference>
<gene>
    <name evidence="3" type="primary">GLB1_4</name>
    <name evidence="3" type="ORF">GWK47_010692</name>
</gene>
<dbReference type="AlphaFoldDB" id="A0A8J4Y3A1"/>
<dbReference type="EMBL" id="JACEEZ010019197">
    <property type="protein sequence ID" value="KAG0715976.1"/>
    <property type="molecule type" value="Genomic_DNA"/>
</dbReference>
<dbReference type="Proteomes" id="UP000770661">
    <property type="component" value="Unassembled WGS sequence"/>
</dbReference>
<dbReference type="InterPro" id="IPR031330">
    <property type="entry name" value="Gly_Hdrlase_35_cat"/>
</dbReference>
<dbReference type="PANTHER" id="PTHR23421">
    <property type="entry name" value="BETA-GALACTOSIDASE RELATED"/>
    <property type="match status" value="1"/>
</dbReference>
<dbReference type="OrthoDB" id="1657402at2759"/>
<proteinExistence type="inferred from homology"/>
<reference evidence="3" key="1">
    <citation type="submission" date="2020-07" db="EMBL/GenBank/DDBJ databases">
        <title>The High-quality genome of the commercially important snow crab, Chionoecetes opilio.</title>
        <authorList>
            <person name="Jeong J.-H."/>
            <person name="Ryu S."/>
        </authorList>
    </citation>
    <scope>NUCLEOTIDE SEQUENCE</scope>
    <source>
        <strain evidence="3">MADBK_172401_WGS</strain>
        <tissue evidence="3">Digestive gland</tissue>
    </source>
</reference>